<dbReference type="EMBL" id="KL198020">
    <property type="protein sequence ID" value="KDQ18872.1"/>
    <property type="molecule type" value="Genomic_DNA"/>
</dbReference>
<keyword evidence="2" id="KW-1185">Reference proteome</keyword>
<sequence>MLEKAPKRARYDLYDELMNIDDSDKNNLVAEEKSKESKGRKCEVSAPSLRLMVAMNQSHVAAGCYSGVKPGSGTSSRLRKNFRL</sequence>
<organism evidence="1 2">
    <name type="scientific">Botryobasidium botryosum (strain FD-172 SS1)</name>
    <dbReference type="NCBI Taxonomy" id="930990"/>
    <lineage>
        <taxon>Eukaryota</taxon>
        <taxon>Fungi</taxon>
        <taxon>Dikarya</taxon>
        <taxon>Basidiomycota</taxon>
        <taxon>Agaricomycotina</taxon>
        <taxon>Agaricomycetes</taxon>
        <taxon>Cantharellales</taxon>
        <taxon>Botryobasidiaceae</taxon>
        <taxon>Botryobasidium</taxon>
    </lineage>
</organism>
<reference evidence="2" key="1">
    <citation type="journal article" date="2014" name="Proc. Natl. Acad. Sci. U.S.A.">
        <title>Extensive sampling of basidiomycete genomes demonstrates inadequacy of the white-rot/brown-rot paradigm for wood decay fungi.</title>
        <authorList>
            <person name="Riley R."/>
            <person name="Salamov A.A."/>
            <person name="Brown D.W."/>
            <person name="Nagy L.G."/>
            <person name="Floudas D."/>
            <person name="Held B.W."/>
            <person name="Levasseur A."/>
            <person name="Lombard V."/>
            <person name="Morin E."/>
            <person name="Otillar R."/>
            <person name="Lindquist E.A."/>
            <person name="Sun H."/>
            <person name="LaButti K.M."/>
            <person name="Schmutz J."/>
            <person name="Jabbour D."/>
            <person name="Luo H."/>
            <person name="Baker S.E."/>
            <person name="Pisabarro A.G."/>
            <person name="Walton J.D."/>
            <person name="Blanchette R.A."/>
            <person name="Henrissat B."/>
            <person name="Martin F."/>
            <person name="Cullen D."/>
            <person name="Hibbett D.S."/>
            <person name="Grigoriev I.V."/>
        </authorList>
    </citation>
    <scope>NUCLEOTIDE SEQUENCE [LARGE SCALE GENOMIC DNA]</scope>
    <source>
        <strain evidence="2">FD-172 SS1</strain>
    </source>
</reference>
<gene>
    <name evidence="1" type="ORF">BOTBODRAFT_28357</name>
</gene>
<dbReference type="Proteomes" id="UP000027195">
    <property type="component" value="Unassembled WGS sequence"/>
</dbReference>
<accession>A0A067N442</accession>
<name>A0A067N442_BOTB1</name>
<proteinExistence type="predicted"/>
<protein>
    <submittedName>
        <fullName evidence="1">Uncharacterized protein</fullName>
    </submittedName>
</protein>
<dbReference type="HOGENOM" id="CLU_2527154_0_0_1"/>
<dbReference type="InParanoid" id="A0A067N442"/>
<evidence type="ECO:0000313" key="2">
    <source>
        <dbReference type="Proteomes" id="UP000027195"/>
    </source>
</evidence>
<evidence type="ECO:0000313" key="1">
    <source>
        <dbReference type="EMBL" id="KDQ18872.1"/>
    </source>
</evidence>
<dbReference type="AlphaFoldDB" id="A0A067N442"/>